<organism evidence="8 9">
    <name type="scientific">Oikopleura dioica</name>
    <name type="common">Tunicate</name>
    <dbReference type="NCBI Taxonomy" id="34765"/>
    <lineage>
        <taxon>Eukaryota</taxon>
        <taxon>Metazoa</taxon>
        <taxon>Chordata</taxon>
        <taxon>Tunicata</taxon>
        <taxon>Appendicularia</taxon>
        <taxon>Copelata</taxon>
        <taxon>Oikopleuridae</taxon>
        <taxon>Oikopleura</taxon>
    </lineage>
</organism>
<keyword evidence="3 7" id="KW-0378">Hydrolase</keyword>
<keyword evidence="9" id="KW-1185">Reference proteome</keyword>
<reference evidence="8 9" key="1">
    <citation type="submission" date="2021-04" db="EMBL/GenBank/DDBJ databases">
        <authorList>
            <person name="Bliznina A."/>
        </authorList>
    </citation>
    <scope>NUCLEOTIDE SEQUENCE [LARGE SCALE GENOMIC DNA]</scope>
</reference>
<name>A0ABN7RYL6_OIKDI</name>
<evidence type="ECO:0000256" key="2">
    <source>
        <dbReference type="ARBA" id="ARBA00022729"/>
    </source>
</evidence>
<evidence type="ECO:0000256" key="4">
    <source>
        <dbReference type="ARBA" id="ARBA00022963"/>
    </source>
</evidence>
<accession>A0ABN7RYL6</accession>
<keyword evidence="2" id="KW-0732">Signal</keyword>
<dbReference type="EMBL" id="OU015568">
    <property type="protein sequence ID" value="CAG5086735.1"/>
    <property type="molecule type" value="Genomic_DNA"/>
</dbReference>
<comment type="similarity">
    <text evidence="1 7">Belongs to the phospholipase B-like family.</text>
</comment>
<comment type="function">
    <text evidence="7">Putative phospholipase.</text>
</comment>
<keyword evidence="6" id="KW-0325">Glycoprotein</keyword>
<evidence type="ECO:0000256" key="7">
    <source>
        <dbReference type="RuleBase" id="RU364138"/>
    </source>
</evidence>
<dbReference type="PANTHER" id="PTHR12370:SF1">
    <property type="entry name" value="PHOSPHOLIPASE B-LIKE 1"/>
    <property type="match status" value="1"/>
</dbReference>
<dbReference type="EC" id="3.1.1.-" evidence="7"/>
<dbReference type="InterPro" id="IPR007000">
    <property type="entry name" value="PLipase_B-like"/>
</dbReference>
<gene>
    <name evidence="8" type="ORF">OKIOD_LOCUS2894</name>
</gene>
<protein>
    <recommendedName>
        <fullName evidence="7">Phospholipase B-like</fullName>
        <ecNumber evidence="7">3.1.1.-</ecNumber>
    </recommendedName>
</protein>
<dbReference type="Proteomes" id="UP001158576">
    <property type="component" value="Chromosome PAR"/>
</dbReference>
<dbReference type="PANTHER" id="PTHR12370">
    <property type="entry name" value="PHOSPHOLIPASE B-RELATED"/>
    <property type="match status" value="1"/>
</dbReference>
<sequence length="543" mass="61430">MRTFTLLLGCLQAAKLKFQEKTDFSSYPEFSDCDNCASVVQTVDGLTVKSGVLDKTAIAYGTYDDTLNTTGWGVLNIHAHSTKAGEFPSTVFWAAGLLEGYFTAERIKQNARNMEAYWNFSEEKLPVLQKFFEDQAAWARNTSEYNMKDPYWLNVANVMQQFEGLHAGVQLVDPTITRWDVTMLNGIGDLIDLERALFPKSRPDLNDMTEEQLTRLEQKSGHCSALVRVTPGFEDMFMGHSSWFTYSATNRIFKHYTFDTNEPSIAATSMSFSSYAGYLESLDDFYVLSSGLVMLQTTINCLNSSLYDLVTPESLLSWQRVRVANHMATSGKEWADYSMRYNSGTYNNQYMIINNNLFKPNEPLADDLLWVIEQMPGHVGAGDQTDYLRMGGYWPSYNVPFYPEIYNISGNAAAAAQFGPEKSYELAPRAKIFRRDAGNVNKFQEFQDILRYNDYLNDEFANGDPWKAICSRGDLASEPSPSGCYDTKATTYEKALSMESWALSGPTLSHGLPKFSWKNFKNNPHEGLPEEFADIFVHMKPSL</sequence>
<evidence type="ECO:0000256" key="3">
    <source>
        <dbReference type="ARBA" id="ARBA00022801"/>
    </source>
</evidence>
<evidence type="ECO:0000256" key="6">
    <source>
        <dbReference type="ARBA" id="ARBA00023180"/>
    </source>
</evidence>
<evidence type="ECO:0000313" key="9">
    <source>
        <dbReference type="Proteomes" id="UP001158576"/>
    </source>
</evidence>
<keyword evidence="4 7" id="KW-0442">Lipid degradation</keyword>
<evidence type="ECO:0000256" key="5">
    <source>
        <dbReference type="ARBA" id="ARBA00023098"/>
    </source>
</evidence>
<proteinExistence type="inferred from homology"/>
<dbReference type="Pfam" id="PF04916">
    <property type="entry name" value="Phospholip_B"/>
    <property type="match status" value="1"/>
</dbReference>
<evidence type="ECO:0000313" key="8">
    <source>
        <dbReference type="EMBL" id="CAG5086735.1"/>
    </source>
</evidence>
<keyword evidence="5 7" id="KW-0443">Lipid metabolism</keyword>
<evidence type="ECO:0000256" key="1">
    <source>
        <dbReference type="ARBA" id="ARBA00007835"/>
    </source>
</evidence>
<dbReference type="Gene3D" id="3.60.60.30">
    <property type="match status" value="1"/>
</dbReference>